<evidence type="ECO:0000256" key="1">
    <source>
        <dbReference type="SAM" id="MobiDB-lite"/>
    </source>
</evidence>
<proteinExistence type="predicted"/>
<feature type="region of interest" description="Disordered" evidence="1">
    <location>
        <begin position="50"/>
        <end position="70"/>
    </location>
</feature>
<comment type="caution">
    <text evidence="3">The sequence shown here is derived from an EMBL/GenBank/DDBJ whole genome shotgun (WGS) entry which is preliminary data.</text>
</comment>
<feature type="compositionally biased region" description="Acidic residues" evidence="1">
    <location>
        <begin position="230"/>
        <end position="242"/>
    </location>
</feature>
<keyword evidence="2" id="KW-0812">Transmembrane</keyword>
<keyword evidence="2" id="KW-1133">Transmembrane helix</keyword>
<feature type="transmembrane region" description="Helical" evidence="2">
    <location>
        <begin position="21"/>
        <end position="41"/>
    </location>
</feature>
<feature type="region of interest" description="Disordered" evidence="1">
    <location>
        <begin position="213"/>
        <end position="247"/>
    </location>
</feature>
<name>A0A834IUB7_RHYFE</name>
<keyword evidence="2" id="KW-0472">Membrane</keyword>
<dbReference type="AlphaFoldDB" id="A0A834IUB7"/>
<feature type="region of interest" description="Disordered" evidence="1">
    <location>
        <begin position="102"/>
        <end position="184"/>
    </location>
</feature>
<feature type="compositionally biased region" description="Low complexity" evidence="1">
    <location>
        <begin position="143"/>
        <end position="152"/>
    </location>
</feature>
<sequence>MITEDSERSRLSVETRLVCNIFIHLFIFTLFPVLINLAVLATTTLMPDKNAQTKVHHKHTARKSVLQHRQNPSENCNLICPGQPPLSLPPNFLHNCTSVSNTQTTTKETTTPAVSTTKPNTTTSNSTSTEESGEESSEDDTETSTATTKSGSPTQSRKLQKQQAKKTKKHHGRKHFRKERILLNKKAKSKIFKHRQMQGRSRLDGCYVICSDGNQQPGIGRPPNKVPNESENEDSSSEEDDNYVQGEDTPIEIIYVPQRRQNNVRPVDIYQTNNYWNEMWQPEPAPPFGYDPFFFEEKRNNIKKIKKKNQDKKKPNQHT</sequence>
<reference evidence="3" key="1">
    <citation type="submission" date="2020-08" db="EMBL/GenBank/DDBJ databases">
        <title>Genome sequencing and assembly of the red palm weevil Rhynchophorus ferrugineus.</title>
        <authorList>
            <person name="Dias G.B."/>
            <person name="Bergman C.M."/>
            <person name="Manee M."/>
        </authorList>
    </citation>
    <scope>NUCLEOTIDE SEQUENCE</scope>
    <source>
        <strain evidence="3">AA-2017</strain>
        <tissue evidence="3">Whole larva</tissue>
    </source>
</reference>
<evidence type="ECO:0000313" key="4">
    <source>
        <dbReference type="Proteomes" id="UP000625711"/>
    </source>
</evidence>
<organism evidence="3 4">
    <name type="scientific">Rhynchophorus ferrugineus</name>
    <name type="common">Red palm weevil</name>
    <name type="synonym">Curculio ferrugineus</name>
    <dbReference type="NCBI Taxonomy" id="354439"/>
    <lineage>
        <taxon>Eukaryota</taxon>
        <taxon>Metazoa</taxon>
        <taxon>Ecdysozoa</taxon>
        <taxon>Arthropoda</taxon>
        <taxon>Hexapoda</taxon>
        <taxon>Insecta</taxon>
        <taxon>Pterygota</taxon>
        <taxon>Neoptera</taxon>
        <taxon>Endopterygota</taxon>
        <taxon>Coleoptera</taxon>
        <taxon>Polyphaga</taxon>
        <taxon>Cucujiformia</taxon>
        <taxon>Curculionidae</taxon>
        <taxon>Dryophthorinae</taxon>
        <taxon>Rhynchophorus</taxon>
    </lineage>
</organism>
<gene>
    <name evidence="3" type="ORF">GWI33_022683</name>
</gene>
<evidence type="ECO:0000313" key="3">
    <source>
        <dbReference type="EMBL" id="KAF7284065.1"/>
    </source>
</evidence>
<feature type="compositionally biased region" description="Basic residues" evidence="1">
    <location>
        <begin position="158"/>
        <end position="184"/>
    </location>
</feature>
<dbReference type="OrthoDB" id="6784459at2759"/>
<accession>A0A834IUB7</accession>
<evidence type="ECO:0000256" key="2">
    <source>
        <dbReference type="SAM" id="Phobius"/>
    </source>
</evidence>
<dbReference type="EMBL" id="JAACXV010000084">
    <property type="protein sequence ID" value="KAF7284065.1"/>
    <property type="molecule type" value="Genomic_DNA"/>
</dbReference>
<feature type="compositionally biased region" description="Acidic residues" evidence="1">
    <location>
        <begin position="131"/>
        <end position="142"/>
    </location>
</feature>
<keyword evidence="4" id="KW-1185">Reference proteome</keyword>
<protein>
    <submittedName>
        <fullName evidence="3">Uncharacterized protein</fullName>
    </submittedName>
</protein>
<feature type="compositionally biased region" description="Basic residues" evidence="1">
    <location>
        <begin position="54"/>
        <end position="66"/>
    </location>
</feature>
<feature type="compositionally biased region" description="Low complexity" evidence="1">
    <location>
        <begin position="102"/>
        <end position="130"/>
    </location>
</feature>
<dbReference type="Proteomes" id="UP000625711">
    <property type="component" value="Unassembled WGS sequence"/>
</dbReference>